<keyword evidence="5" id="KW-1003">Cell membrane</keyword>
<organism evidence="9 10">
    <name type="scientific">Luteibacter anthropi</name>
    <dbReference type="NCBI Taxonomy" id="564369"/>
    <lineage>
        <taxon>Bacteria</taxon>
        <taxon>Pseudomonadati</taxon>
        <taxon>Pseudomonadota</taxon>
        <taxon>Gammaproteobacteria</taxon>
        <taxon>Lysobacterales</taxon>
        <taxon>Rhodanobacteraceae</taxon>
        <taxon>Luteibacter</taxon>
    </lineage>
</organism>
<evidence type="ECO:0000256" key="5">
    <source>
        <dbReference type="ARBA" id="ARBA00022475"/>
    </source>
</evidence>
<keyword evidence="7" id="KW-0732">Signal</keyword>
<dbReference type="Gene3D" id="3.40.190.10">
    <property type="entry name" value="Periplasmic binding protein-like II"/>
    <property type="match status" value="2"/>
</dbReference>
<comment type="similarity">
    <text evidence="3">Belongs to the bacterial solute-binding protein SsuA/TauA family.</text>
</comment>
<accession>A0A7X5UBF3</accession>
<evidence type="ECO:0000256" key="6">
    <source>
        <dbReference type="ARBA" id="ARBA00022519"/>
    </source>
</evidence>
<comment type="subcellular location">
    <subcellularLocation>
        <location evidence="1">Endomembrane system</location>
    </subcellularLocation>
    <subcellularLocation>
        <location evidence="2">Periplasm</location>
    </subcellularLocation>
</comment>
<name>A0A7X5UBF3_9GAMM</name>
<dbReference type="AlphaFoldDB" id="A0A7X5UBF3"/>
<keyword evidence="6" id="KW-0997">Cell inner membrane</keyword>
<dbReference type="EMBL" id="JAARLZ010000006">
    <property type="protein sequence ID" value="NII07378.1"/>
    <property type="molecule type" value="Genomic_DNA"/>
</dbReference>
<evidence type="ECO:0000256" key="3">
    <source>
        <dbReference type="ARBA" id="ARBA00010742"/>
    </source>
</evidence>
<proteinExistence type="inferred from homology"/>
<keyword evidence="4" id="KW-0813">Transport</keyword>
<comment type="caution">
    <text evidence="9">The sequence shown here is derived from an EMBL/GenBank/DDBJ whole genome shotgun (WGS) entry which is preliminary data.</text>
</comment>
<evidence type="ECO:0000256" key="8">
    <source>
        <dbReference type="ARBA" id="ARBA00023136"/>
    </source>
</evidence>
<evidence type="ECO:0000256" key="2">
    <source>
        <dbReference type="ARBA" id="ARBA00004418"/>
    </source>
</evidence>
<evidence type="ECO:0000256" key="4">
    <source>
        <dbReference type="ARBA" id="ARBA00022448"/>
    </source>
</evidence>
<dbReference type="Proteomes" id="UP000490980">
    <property type="component" value="Unassembled WGS sequence"/>
</dbReference>
<reference evidence="9 10" key="1">
    <citation type="submission" date="2020-03" db="EMBL/GenBank/DDBJ databases">
        <authorList>
            <person name="Lai Q."/>
        </authorList>
    </citation>
    <scope>NUCLEOTIDE SEQUENCE [LARGE SCALE GENOMIC DNA]</scope>
    <source>
        <strain evidence="9 10">CCUG 25036</strain>
    </source>
</reference>
<keyword evidence="8" id="KW-0472">Membrane</keyword>
<gene>
    <name evidence="9" type="ORF">HBF25_13390</name>
</gene>
<dbReference type="InterPro" id="IPR044527">
    <property type="entry name" value="NrtA/CpmA_ABC-bd_dom"/>
</dbReference>
<dbReference type="GO" id="GO:0042597">
    <property type="term" value="C:periplasmic space"/>
    <property type="evidence" value="ECO:0007669"/>
    <property type="project" value="UniProtKB-SubCell"/>
</dbReference>
<dbReference type="Pfam" id="PF13379">
    <property type="entry name" value="NMT1_2"/>
    <property type="match status" value="1"/>
</dbReference>
<evidence type="ECO:0000256" key="1">
    <source>
        <dbReference type="ARBA" id="ARBA00004308"/>
    </source>
</evidence>
<dbReference type="SUPFAM" id="SSF53850">
    <property type="entry name" value="Periplasmic binding protein-like II"/>
    <property type="match status" value="1"/>
</dbReference>
<keyword evidence="10" id="KW-1185">Reference proteome</keyword>
<evidence type="ECO:0000313" key="10">
    <source>
        <dbReference type="Proteomes" id="UP000490980"/>
    </source>
</evidence>
<dbReference type="RefSeq" id="WP_166949188.1">
    <property type="nucleotide sequence ID" value="NZ_CP077072.1"/>
</dbReference>
<evidence type="ECO:0000256" key="7">
    <source>
        <dbReference type="ARBA" id="ARBA00022729"/>
    </source>
</evidence>
<dbReference type="PANTHER" id="PTHR30024">
    <property type="entry name" value="ALIPHATIC SULFONATES-BINDING PROTEIN-RELATED"/>
    <property type="match status" value="1"/>
</dbReference>
<dbReference type="PANTHER" id="PTHR30024:SF47">
    <property type="entry name" value="TAURINE-BINDING PERIPLASMIC PROTEIN"/>
    <property type="match status" value="1"/>
</dbReference>
<evidence type="ECO:0000313" key="9">
    <source>
        <dbReference type="EMBL" id="NII07378.1"/>
    </source>
</evidence>
<protein>
    <submittedName>
        <fullName evidence="9">ABC transporter substrate-binding protein</fullName>
    </submittedName>
</protein>
<sequence length="353" mass="39679">MAARYATRWLAGVVIVIGTLAVMRYEPWHAWAAESDSEHLERVREQLTVGFLPVTCHLTCPVTDYASRKSKEFRYDAQRFNDFPTVAESMKSGRLEATFMTVPLAMKLREQGLPVKIVYLGHRDGSTVMVRPDLSIRGLEDLKGRRFAIPSKYSNQFLVIRKLMVDRGIDPASIDFVELPPPDMPGALAAKAIDAYFVGEPFPAKAELSGEGRILYHVKDIWPGFISCALVVHERLIHERPNVVANLVRSIAESGEWAETHRLEAAHVASPYFRQDEAIVRHVLTSPPGRVSYRMLSPSDADLQLIQDMALETGMLDKPVPLSELLDRRFIPRDIAQRDIVPELARNQTPAAD</sequence>
<dbReference type="CDD" id="cd13553">
    <property type="entry name" value="PBP2_NrtA_CpmA_like"/>
    <property type="match status" value="1"/>
</dbReference>
<dbReference type="GO" id="GO:0012505">
    <property type="term" value="C:endomembrane system"/>
    <property type="evidence" value="ECO:0007669"/>
    <property type="project" value="UniProtKB-SubCell"/>
</dbReference>